<feature type="domain" description="AB hydrolase-1" evidence="1">
    <location>
        <begin position="53"/>
        <end position="151"/>
    </location>
</feature>
<name>A0A0N0VK39_9PSED</name>
<dbReference type="InterPro" id="IPR050228">
    <property type="entry name" value="Carboxylesterase_BioH"/>
</dbReference>
<dbReference type="PRINTS" id="PR00111">
    <property type="entry name" value="ABHYDROLASE"/>
</dbReference>
<keyword evidence="3" id="KW-1185">Reference proteome</keyword>
<reference evidence="2 3" key="1">
    <citation type="journal article" date="2015" name="PLoS ONE">
        <title>Rice-Infecting Pseudomonas Genomes Are Highly Accessorized and Harbor Multiple Putative Virulence Mechanisms to Cause Sheath Brown Rot.</title>
        <authorList>
            <person name="Quibod I.L."/>
            <person name="Grande G."/>
            <person name="Oreiro E.G."/>
            <person name="Borja F.N."/>
            <person name="Dossa G.S."/>
            <person name="Mauleon R."/>
            <person name="Cruz C.V."/>
            <person name="Oliva R."/>
        </authorList>
    </citation>
    <scope>NUCLEOTIDE SEQUENCE [LARGE SCALE GENOMIC DNA]</scope>
    <source>
        <strain evidence="2 3">IRRI 6609</strain>
    </source>
</reference>
<evidence type="ECO:0000313" key="2">
    <source>
        <dbReference type="EMBL" id="KPA91238.1"/>
    </source>
</evidence>
<accession>A0A0N0VK39</accession>
<dbReference type="STRING" id="50340.PF66_02119"/>
<dbReference type="EMBL" id="JSYZ01000007">
    <property type="protein sequence ID" value="KPA91238.1"/>
    <property type="molecule type" value="Genomic_DNA"/>
</dbReference>
<dbReference type="PANTHER" id="PTHR43194">
    <property type="entry name" value="HYDROLASE ALPHA/BETA FOLD FAMILY"/>
    <property type="match status" value="1"/>
</dbReference>
<dbReference type="PATRIC" id="fig|50340.43.peg.5486"/>
<evidence type="ECO:0000313" key="3">
    <source>
        <dbReference type="Proteomes" id="UP000037931"/>
    </source>
</evidence>
<dbReference type="OrthoDB" id="9780765at2"/>
<dbReference type="SUPFAM" id="SSF53474">
    <property type="entry name" value="alpha/beta-Hydrolases"/>
    <property type="match status" value="1"/>
</dbReference>
<keyword evidence="2" id="KW-0012">Acyltransferase</keyword>
<dbReference type="GO" id="GO:0016787">
    <property type="term" value="F:hydrolase activity"/>
    <property type="evidence" value="ECO:0007669"/>
    <property type="project" value="UniProtKB-KW"/>
</dbReference>
<gene>
    <name evidence="2" type="ORF">PF66_02119</name>
</gene>
<dbReference type="GO" id="GO:0016746">
    <property type="term" value="F:acyltransferase activity"/>
    <property type="evidence" value="ECO:0007669"/>
    <property type="project" value="UniProtKB-KW"/>
</dbReference>
<protein>
    <submittedName>
        <fullName evidence="2">Putative hydrolase or acyltransferase of alpha/beta superfamily</fullName>
    </submittedName>
</protein>
<dbReference type="Proteomes" id="UP000037931">
    <property type="component" value="Unassembled WGS sequence"/>
</dbReference>
<evidence type="ECO:0000259" key="1">
    <source>
        <dbReference type="Pfam" id="PF00561"/>
    </source>
</evidence>
<dbReference type="RefSeq" id="WP_054061230.1">
    <property type="nucleotide sequence ID" value="NZ_JSYZ01000007.1"/>
</dbReference>
<comment type="caution">
    <text evidence="2">The sequence shown here is derived from an EMBL/GenBank/DDBJ whole genome shotgun (WGS) entry which is preliminary data.</text>
</comment>
<keyword evidence="2" id="KW-0378">Hydrolase</keyword>
<proteinExistence type="predicted"/>
<dbReference type="Gene3D" id="3.40.50.1820">
    <property type="entry name" value="alpha/beta hydrolase"/>
    <property type="match status" value="1"/>
</dbReference>
<dbReference type="PANTHER" id="PTHR43194:SF5">
    <property type="entry name" value="PIMELOYL-[ACYL-CARRIER PROTEIN] METHYL ESTER ESTERASE"/>
    <property type="match status" value="1"/>
</dbReference>
<dbReference type="InterPro" id="IPR029058">
    <property type="entry name" value="AB_hydrolase_fold"/>
</dbReference>
<organism evidence="2 3">
    <name type="scientific">Pseudomonas asplenii</name>
    <dbReference type="NCBI Taxonomy" id="53407"/>
    <lineage>
        <taxon>Bacteria</taxon>
        <taxon>Pseudomonadati</taxon>
        <taxon>Pseudomonadota</taxon>
        <taxon>Gammaproteobacteria</taxon>
        <taxon>Pseudomonadales</taxon>
        <taxon>Pseudomonadaceae</taxon>
        <taxon>Pseudomonas</taxon>
    </lineage>
</organism>
<dbReference type="InterPro" id="IPR000073">
    <property type="entry name" value="AB_hydrolase_1"/>
</dbReference>
<dbReference type="AlphaFoldDB" id="A0A0N0VK39"/>
<dbReference type="Pfam" id="PF00561">
    <property type="entry name" value="Abhydrolase_1"/>
    <property type="match status" value="1"/>
</dbReference>
<keyword evidence="2" id="KW-0808">Transferase</keyword>
<sequence length="289" mass="31605">MSRFYKSAALERQVLDRYRAVLSSWPVPNQQLRLQTSHGETFVVACGDPSATPVVLLHGSLSNAAAWMFEAADWSRHLRVYALDMIGEAGFSAATRPALASGAYASWLAEVLQQLGINRAALVGASLGGWLAVDFASRHPERVGQLVLLYPSGIGRQRAFWYKALPLLLLGEWGRRRVRRQVLGAPPRGLSAEALGVFELMELIGRSLKPRLEKVPVLDDAALRRLNMPLLVVAGGRDVLLDSRETMARVAAHVPHAVTRLVAEAPHYVRGQGDEVLAFLRSGKEAPHA</sequence>